<keyword evidence="1" id="KW-0732">Signal</keyword>
<evidence type="ECO:0008006" key="4">
    <source>
        <dbReference type="Google" id="ProtNLM"/>
    </source>
</evidence>
<organism evidence="2 3">
    <name type="scientific">Mizuhopecten yessoensis</name>
    <name type="common">Japanese scallop</name>
    <name type="synonym">Patinopecten yessoensis</name>
    <dbReference type="NCBI Taxonomy" id="6573"/>
    <lineage>
        <taxon>Eukaryota</taxon>
        <taxon>Metazoa</taxon>
        <taxon>Spiralia</taxon>
        <taxon>Lophotrochozoa</taxon>
        <taxon>Mollusca</taxon>
        <taxon>Bivalvia</taxon>
        <taxon>Autobranchia</taxon>
        <taxon>Pteriomorphia</taxon>
        <taxon>Pectinida</taxon>
        <taxon>Pectinoidea</taxon>
        <taxon>Pectinidae</taxon>
        <taxon>Mizuhopecten</taxon>
    </lineage>
</organism>
<dbReference type="OrthoDB" id="6135406at2759"/>
<gene>
    <name evidence="2" type="ORF">KP79_PYT19751</name>
</gene>
<dbReference type="EMBL" id="NEDP02001107">
    <property type="protein sequence ID" value="OWF54287.1"/>
    <property type="molecule type" value="Genomic_DNA"/>
</dbReference>
<evidence type="ECO:0000256" key="1">
    <source>
        <dbReference type="SAM" id="SignalP"/>
    </source>
</evidence>
<feature type="chain" id="PRO_5013143460" description="Saposin B-type domain-containing protein" evidence="1">
    <location>
        <begin position="17"/>
        <end position="114"/>
    </location>
</feature>
<protein>
    <recommendedName>
        <fullName evidence="4">Saposin B-type domain-containing protein</fullName>
    </recommendedName>
</protein>
<evidence type="ECO:0000313" key="2">
    <source>
        <dbReference type="EMBL" id="OWF54287.1"/>
    </source>
</evidence>
<reference evidence="2 3" key="1">
    <citation type="journal article" date="2017" name="Nat. Ecol. Evol.">
        <title>Scallop genome provides insights into evolution of bilaterian karyotype and development.</title>
        <authorList>
            <person name="Wang S."/>
            <person name="Zhang J."/>
            <person name="Jiao W."/>
            <person name="Li J."/>
            <person name="Xun X."/>
            <person name="Sun Y."/>
            <person name="Guo X."/>
            <person name="Huan P."/>
            <person name="Dong B."/>
            <person name="Zhang L."/>
            <person name="Hu X."/>
            <person name="Sun X."/>
            <person name="Wang J."/>
            <person name="Zhao C."/>
            <person name="Wang Y."/>
            <person name="Wang D."/>
            <person name="Huang X."/>
            <person name="Wang R."/>
            <person name="Lv J."/>
            <person name="Li Y."/>
            <person name="Zhang Z."/>
            <person name="Liu B."/>
            <person name="Lu W."/>
            <person name="Hui Y."/>
            <person name="Liang J."/>
            <person name="Zhou Z."/>
            <person name="Hou R."/>
            <person name="Li X."/>
            <person name="Liu Y."/>
            <person name="Li H."/>
            <person name="Ning X."/>
            <person name="Lin Y."/>
            <person name="Zhao L."/>
            <person name="Xing Q."/>
            <person name="Dou J."/>
            <person name="Li Y."/>
            <person name="Mao J."/>
            <person name="Guo H."/>
            <person name="Dou H."/>
            <person name="Li T."/>
            <person name="Mu C."/>
            <person name="Jiang W."/>
            <person name="Fu Q."/>
            <person name="Fu X."/>
            <person name="Miao Y."/>
            <person name="Liu J."/>
            <person name="Yu Q."/>
            <person name="Li R."/>
            <person name="Liao H."/>
            <person name="Li X."/>
            <person name="Kong Y."/>
            <person name="Jiang Z."/>
            <person name="Chourrout D."/>
            <person name="Li R."/>
            <person name="Bao Z."/>
        </authorList>
    </citation>
    <scope>NUCLEOTIDE SEQUENCE [LARGE SCALE GENOMIC DNA]</scope>
    <source>
        <strain evidence="2 3">PY_sf001</strain>
    </source>
</reference>
<sequence>MQLAVFLVIVLPLAMSAPNKERAFSLNPLLQSIMNIFHADEIKLLVTDLIDQLGSDSRKSQCSLECNKLVDTQVDAGTVNTITHAACPMVCTSLQELAHFMHIPHPSPSSATTY</sequence>
<evidence type="ECO:0000313" key="3">
    <source>
        <dbReference type="Proteomes" id="UP000242188"/>
    </source>
</evidence>
<comment type="caution">
    <text evidence="2">The sequence shown here is derived from an EMBL/GenBank/DDBJ whole genome shotgun (WGS) entry which is preliminary data.</text>
</comment>
<dbReference type="Proteomes" id="UP000242188">
    <property type="component" value="Unassembled WGS sequence"/>
</dbReference>
<keyword evidence="3" id="KW-1185">Reference proteome</keyword>
<feature type="signal peptide" evidence="1">
    <location>
        <begin position="1"/>
        <end position="16"/>
    </location>
</feature>
<proteinExistence type="predicted"/>
<accession>A0A210QZY5</accession>
<name>A0A210QZY5_MIZYE</name>
<dbReference type="AlphaFoldDB" id="A0A210QZY5"/>